<keyword evidence="4 8" id="KW-0812">Transmembrane</keyword>
<organism evidence="11 12">
    <name type="scientific">Phaseolus coccineus</name>
    <name type="common">Scarlet runner bean</name>
    <name type="synonym">Phaseolus multiflorus</name>
    <dbReference type="NCBI Taxonomy" id="3886"/>
    <lineage>
        <taxon>Eukaryota</taxon>
        <taxon>Viridiplantae</taxon>
        <taxon>Streptophyta</taxon>
        <taxon>Embryophyta</taxon>
        <taxon>Tracheophyta</taxon>
        <taxon>Spermatophyta</taxon>
        <taxon>Magnoliopsida</taxon>
        <taxon>eudicotyledons</taxon>
        <taxon>Gunneridae</taxon>
        <taxon>Pentapetalae</taxon>
        <taxon>rosids</taxon>
        <taxon>fabids</taxon>
        <taxon>Fabales</taxon>
        <taxon>Fabaceae</taxon>
        <taxon>Papilionoideae</taxon>
        <taxon>50 kb inversion clade</taxon>
        <taxon>NPAAA clade</taxon>
        <taxon>indigoferoid/millettioid clade</taxon>
        <taxon>Phaseoleae</taxon>
        <taxon>Phaseolus</taxon>
    </lineage>
</organism>
<dbReference type="Proteomes" id="UP001374584">
    <property type="component" value="Unassembled WGS sequence"/>
</dbReference>
<protein>
    <recommendedName>
        <fullName evidence="13">Folate transporter 1, chloroplastic</fullName>
    </recommendedName>
</protein>
<comment type="subcellular location">
    <subcellularLocation>
        <location evidence="1">Membrane</location>
        <topology evidence="1">Multi-pass membrane protein</topology>
    </subcellularLocation>
</comment>
<dbReference type="SUPFAM" id="SSF103506">
    <property type="entry name" value="Mitochondrial carrier"/>
    <property type="match status" value="1"/>
</dbReference>
<feature type="repeat" description="Solcar" evidence="8">
    <location>
        <begin position="217"/>
        <end position="306"/>
    </location>
</feature>
<proteinExistence type="inferred from homology"/>
<keyword evidence="7 8" id="KW-0472">Membrane</keyword>
<name>A0AAN9QSS5_PHACN</name>
<keyword evidence="3 9" id="KW-0813">Transport</keyword>
<sequence length="314" mass="35052">MSAESSKRHQWQRENATAGAAAGFATVVVMHPLDVVRTRFQVNDGRVSNLPGYKNTAHAIFTIARSEGLRGLYAGFLPGVLGSTTSWGLYFFFYDKAKQRYARNREGKLSPGLHLASAAEAGGLVSLCTNPVWLVKTRLQLQTPLHQTRPYSGIYDAFKTILREEGFSALYKGIVPSLFLVSHGAIQFTAYEELRKITVDFKSKRSTVHNQNPDKLLNSVDYAVLGATSKLAAILLTYPFQVMRARLQQRPSDDGVPRYMGTWHVVKETARFEGVRGYYKGISANLLRNAPASSIIFIVYENVLKLLKSTRRND</sequence>
<dbReference type="InterPro" id="IPR023395">
    <property type="entry name" value="MCP_dom_sf"/>
</dbReference>
<evidence type="ECO:0000256" key="2">
    <source>
        <dbReference type="ARBA" id="ARBA00006375"/>
    </source>
</evidence>
<evidence type="ECO:0000256" key="6">
    <source>
        <dbReference type="ARBA" id="ARBA00022989"/>
    </source>
</evidence>
<dbReference type="AlphaFoldDB" id="A0AAN9QSS5"/>
<comment type="similarity">
    <text evidence="2 9">Belongs to the mitochondrial carrier (TC 2.A.29) family.</text>
</comment>
<dbReference type="GO" id="GO:0006862">
    <property type="term" value="P:nucleotide transport"/>
    <property type="evidence" value="ECO:0007669"/>
    <property type="project" value="InterPro"/>
</dbReference>
<evidence type="ECO:0000256" key="9">
    <source>
        <dbReference type="RuleBase" id="RU000488"/>
    </source>
</evidence>
<evidence type="ECO:0000256" key="4">
    <source>
        <dbReference type="ARBA" id="ARBA00022692"/>
    </source>
</evidence>
<dbReference type="GO" id="GO:0016020">
    <property type="term" value="C:membrane"/>
    <property type="evidence" value="ECO:0007669"/>
    <property type="project" value="UniProtKB-SubCell"/>
</dbReference>
<feature type="repeat" description="Solcar" evidence="8">
    <location>
        <begin position="109"/>
        <end position="197"/>
    </location>
</feature>
<feature type="repeat" description="Solcar" evidence="8">
    <location>
        <begin position="10"/>
        <end position="100"/>
    </location>
</feature>
<dbReference type="InterPro" id="IPR044712">
    <property type="entry name" value="SLC25A32-like"/>
</dbReference>
<evidence type="ECO:0000313" key="11">
    <source>
        <dbReference type="EMBL" id="KAK7346399.1"/>
    </source>
</evidence>
<evidence type="ECO:0000256" key="10">
    <source>
        <dbReference type="SAM" id="Phobius"/>
    </source>
</evidence>
<keyword evidence="5" id="KW-0677">Repeat</keyword>
<dbReference type="Gene3D" id="1.50.40.10">
    <property type="entry name" value="Mitochondrial carrier domain"/>
    <property type="match status" value="1"/>
</dbReference>
<evidence type="ECO:0000256" key="8">
    <source>
        <dbReference type="PROSITE-ProRule" id="PRU00282"/>
    </source>
</evidence>
<dbReference type="Pfam" id="PF00153">
    <property type="entry name" value="Mito_carr"/>
    <property type="match status" value="3"/>
</dbReference>
<gene>
    <name evidence="11" type="ORF">VNO80_20917</name>
</gene>
<evidence type="ECO:0008006" key="13">
    <source>
        <dbReference type="Google" id="ProtNLM"/>
    </source>
</evidence>
<dbReference type="PROSITE" id="PS50920">
    <property type="entry name" value="SOLCAR"/>
    <property type="match status" value="3"/>
</dbReference>
<evidence type="ECO:0000256" key="7">
    <source>
        <dbReference type="ARBA" id="ARBA00023136"/>
    </source>
</evidence>
<dbReference type="PANTHER" id="PTHR45683">
    <property type="entry name" value="MITOCHONDRIAL NICOTINAMIDE ADENINE DINUCLEOTIDE TRANSPORTER 1-RELATED-RELATED"/>
    <property type="match status" value="1"/>
</dbReference>
<evidence type="ECO:0000313" key="12">
    <source>
        <dbReference type="Proteomes" id="UP001374584"/>
    </source>
</evidence>
<dbReference type="FunFam" id="1.50.40.10:FF:000073">
    <property type="entry name" value="folate transporter 1, chloroplastic isoform X1"/>
    <property type="match status" value="1"/>
</dbReference>
<dbReference type="FunFam" id="1.50.40.10:FF:000090">
    <property type="entry name" value="Folate transporter 1, chloroplastic"/>
    <property type="match status" value="1"/>
</dbReference>
<dbReference type="GO" id="GO:0055085">
    <property type="term" value="P:transmembrane transport"/>
    <property type="evidence" value="ECO:0007669"/>
    <property type="project" value="InterPro"/>
</dbReference>
<evidence type="ECO:0000256" key="1">
    <source>
        <dbReference type="ARBA" id="ARBA00004141"/>
    </source>
</evidence>
<reference evidence="11 12" key="1">
    <citation type="submission" date="2024-01" db="EMBL/GenBank/DDBJ databases">
        <title>The genomes of 5 underutilized Papilionoideae crops provide insights into root nodulation and disease resistanc.</title>
        <authorList>
            <person name="Jiang F."/>
        </authorList>
    </citation>
    <scope>NUCLEOTIDE SEQUENCE [LARGE SCALE GENOMIC DNA]</scope>
    <source>
        <strain evidence="11">JINMINGXINNONG_FW02</strain>
        <tissue evidence="11">Leaves</tissue>
    </source>
</reference>
<dbReference type="InterPro" id="IPR018108">
    <property type="entry name" value="MCP_transmembrane"/>
</dbReference>
<accession>A0AAN9QSS5</accession>
<evidence type="ECO:0000256" key="3">
    <source>
        <dbReference type="ARBA" id="ARBA00022448"/>
    </source>
</evidence>
<comment type="caution">
    <text evidence="11">The sequence shown here is derived from an EMBL/GenBank/DDBJ whole genome shotgun (WGS) entry which is preliminary data.</text>
</comment>
<dbReference type="EMBL" id="JAYMYR010000008">
    <property type="protein sequence ID" value="KAK7346399.1"/>
    <property type="molecule type" value="Genomic_DNA"/>
</dbReference>
<keyword evidence="12" id="KW-1185">Reference proteome</keyword>
<evidence type="ECO:0000256" key="5">
    <source>
        <dbReference type="ARBA" id="ARBA00022737"/>
    </source>
</evidence>
<feature type="transmembrane region" description="Helical" evidence="10">
    <location>
        <begin position="72"/>
        <end position="93"/>
    </location>
</feature>
<keyword evidence="6 10" id="KW-1133">Transmembrane helix</keyword>